<keyword evidence="2" id="KW-0732">Signal</keyword>
<protein>
    <recommendedName>
        <fullName evidence="5">VWFA domain-containing protein</fullName>
    </recommendedName>
</protein>
<feature type="region of interest" description="Disordered" evidence="1">
    <location>
        <begin position="34"/>
        <end position="98"/>
    </location>
</feature>
<sequence>MPRAATLVTLASLALSACSDDGSGRASATAAIVSSVGTLPPTTEDATSSSTPTSTGESTGTTAGTTGDDGSSAPDPTSAGGPKFDIGETPDAGPPPEPKACLKVDLLFVVDNSASMKDEQDNLVASFPGFVQEIQQQLEDAESLHIGVVSTDKYEGNENPCDGVLGGLITQTDGSNSSNAYCGPYVSGKRYMTEQDDLATRFACAAQVGTSGDSNEKPLQAALRALGPELAQPGQCNEGFVRDDALLVLVIITDEEEDGSSGDPPDWFGELVALKGGIETNIVTLALIGPENPECDSAAEVAYRIVDFAEMFTYGSIGQICAASFQPFFHDAIAVIDQACENFVPPG</sequence>
<dbReference type="PROSITE" id="PS51257">
    <property type="entry name" value="PROKAR_LIPOPROTEIN"/>
    <property type="match status" value="1"/>
</dbReference>
<dbReference type="EMBL" id="FOMX01000005">
    <property type="protein sequence ID" value="SFD85801.1"/>
    <property type="molecule type" value="Genomic_DNA"/>
</dbReference>
<gene>
    <name evidence="3" type="ORF">SAMN02745121_01909</name>
</gene>
<reference evidence="4" key="1">
    <citation type="submission" date="2016-10" db="EMBL/GenBank/DDBJ databases">
        <authorList>
            <person name="Varghese N."/>
            <person name="Submissions S."/>
        </authorList>
    </citation>
    <scope>NUCLEOTIDE SEQUENCE [LARGE SCALE GENOMIC DNA]</scope>
    <source>
        <strain evidence="4">ATCC 25963</strain>
    </source>
</reference>
<dbReference type="OrthoDB" id="5479759at2"/>
<accession>A0A1I1VSB4</accession>
<feature type="signal peptide" evidence="2">
    <location>
        <begin position="1"/>
        <end position="19"/>
    </location>
</feature>
<dbReference type="RefSeq" id="WP_096330704.1">
    <property type="nucleotide sequence ID" value="NZ_FOMX01000005.1"/>
</dbReference>
<dbReference type="AlphaFoldDB" id="A0A1I1VSB4"/>
<evidence type="ECO:0000313" key="3">
    <source>
        <dbReference type="EMBL" id="SFD85801.1"/>
    </source>
</evidence>
<evidence type="ECO:0000313" key="4">
    <source>
        <dbReference type="Proteomes" id="UP000199400"/>
    </source>
</evidence>
<keyword evidence="4" id="KW-1185">Reference proteome</keyword>
<dbReference type="STRING" id="54.SAMN02745121_01909"/>
<dbReference type="SUPFAM" id="SSF53300">
    <property type="entry name" value="vWA-like"/>
    <property type="match status" value="1"/>
</dbReference>
<dbReference type="InterPro" id="IPR036465">
    <property type="entry name" value="vWFA_dom_sf"/>
</dbReference>
<dbReference type="Gene3D" id="3.40.50.410">
    <property type="entry name" value="von Willebrand factor, type A domain"/>
    <property type="match status" value="1"/>
</dbReference>
<evidence type="ECO:0000256" key="1">
    <source>
        <dbReference type="SAM" id="MobiDB-lite"/>
    </source>
</evidence>
<proteinExistence type="predicted"/>
<evidence type="ECO:0000256" key="2">
    <source>
        <dbReference type="SAM" id="SignalP"/>
    </source>
</evidence>
<feature type="chain" id="PRO_5011715824" description="VWFA domain-containing protein" evidence="2">
    <location>
        <begin position="20"/>
        <end position="347"/>
    </location>
</feature>
<feature type="compositionally biased region" description="Low complexity" evidence="1">
    <location>
        <begin position="40"/>
        <end position="73"/>
    </location>
</feature>
<organism evidence="3 4">
    <name type="scientific">Nannocystis exedens</name>
    <dbReference type="NCBI Taxonomy" id="54"/>
    <lineage>
        <taxon>Bacteria</taxon>
        <taxon>Pseudomonadati</taxon>
        <taxon>Myxococcota</taxon>
        <taxon>Polyangia</taxon>
        <taxon>Nannocystales</taxon>
        <taxon>Nannocystaceae</taxon>
        <taxon>Nannocystis</taxon>
    </lineage>
</organism>
<name>A0A1I1VSB4_9BACT</name>
<evidence type="ECO:0008006" key="5">
    <source>
        <dbReference type="Google" id="ProtNLM"/>
    </source>
</evidence>
<dbReference type="Proteomes" id="UP000199400">
    <property type="component" value="Unassembled WGS sequence"/>
</dbReference>